<evidence type="ECO:0000256" key="1">
    <source>
        <dbReference type="ARBA" id="ARBA00009571"/>
    </source>
</evidence>
<dbReference type="GO" id="GO:0051018">
    <property type="term" value="F:protein kinase A binding"/>
    <property type="evidence" value="ECO:0007669"/>
    <property type="project" value="TreeGrafter"/>
</dbReference>
<dbReference type="Ensembl" id="ENSJJAT00000015940.1">
    <property type="protein sequence ID" value="ENSJJAP00000009492.1"/>
    <property type="gene ID" value="ENSJJAG00000013348.1"/>
</dbReference>
<keyword evidence="6" id="KW-1185">Reference proteome</keyword>
<evidence type="ECO:0000256" key="3">
    <source>
        <dbReference type="SAM" id="MobiDB-lite"/>
    </source>
</evidence>
<sequence length="126" mass="14381">METDYNPMELSSMSGLEDSSELSGFEGTDMKDMRLEAEAVVNDVLFAVNMFVLKSLRCADDIAYVNVETEERSRYCLELTEVHDHWQTPYHETIYSLLDNLSPAYQDAFGDALLQRLEALKRDGQS</sequence>
<dbReference type="AlphaFoldDB" id="A0A8C5KIF1"/>
<dbReference type="Pfam" id="PF05303">
    <property type="entry name" value="GSKIP_dom"/>
    <property type="match status" value="1"/>
</dbReference>
<reference evidence="5" key="2">
    <citation type="submission" date="2025-09" db="UniProtKB">
        <authorList>
            <consortium name="Ensembl"/>
        </authorList>
    </citation>
    <scope>IDENTIFICATION</scope>
</reference>
<evidence type="ECO:0000259" key="4">
    <source>
        <dbReference type="Pfam" id="PF05303"/>
    </source>
</evidence>
<organism evidence="5 6">
    <name type="scientific">Jaculus jaculus</name>
    <name type="common">Lesser Egyptian jerboa</name>
    <dbReference type="NCBI Taxonomy" id="51337"/>
    <lineage>
        <taxon>Eukaryota</taxon>
        <taxon>Metazoa</taxon>
        <taxon>Chordata</taxon>
        <taxon>Craniata</taxon>
        <taxon>Vertebrata</taxon>
        <taxon>Euteleostomi</taxon>
        <taxon>Mammalia</taxon>
        <taxon>Eutheria</taxon>
        <taxon>Euarchontoglires</taxon>
        <taxon>Glires</taxon>
        <taxon>Rodentia</taxon>
        <taxon>Myomorpha</taxon>
        <taxon>Dipodoidea</taxon>
        <taxon>Dipodidae</taxon>
        <taxon>Dipodinae</taxon>
        <taxon>Jaculus</taxon>
    </lineage>
</organism>
<dbReference type="InterPro" id="IPR007967">
    <property type="entry name" value="GSKIP_dom"/>
</dbReference>
<dbReference type="GO" id="GO:0019207">
    <property type="term" value="F:kinase regulator activity"/>
    <property type="evidence" value="ECO:0007669"/>
    <property type="project" value="TreeGrafter"/>
</dbReference>
<evidence type="ECO:0000256" key="2">
    <source>
        <dbReference type="ARBA" id="ARBA00046434"/>
    </source>
</evidence>
<comment type="similarity">
    <text evidence="1">Belongs to the GSKIP family.</text>
</comment>
<protein>
    <recommendedName>
        <fullName evidence="4">GSKIP domain-containing protein</fullName>
    </recommendedName>
</protein>
<dbReference type="PANTHER" id="PTHR12490">
    <property type="entry name" value="GSK3B-INTERACTING PROTEIN"/>
    <property type="match status" value="1"/>
</dbReference>
<dbReference type="InterPro" id="IPR037395">
    <property type="entry name" value="GSKIP"/>
</dbReference>
<dbReference type="PANTHER" id="PTHR12490:SF4">
    <property type="entry name" value="GSK3B-INTERACTING PROTEIN"/>
    <property type="match status" value="1"/>
</dbReference>
<dbReference type="Gene3D" id="3.30.2280.10">
    <property type="entry name" value="Hypothetical protein (hspc210)"/>
    <property type="match status" value="1"/>
</dbReference>
<evidence type="ECO:0000313" key="6">
    <source>
        <dbReference type="Proteomes" id="UP000694385"/>
    </source>
</evidence>
<reference evidence="5" key="1">
    <citation type="submission" date="2025-08" db="UniProtKB">
        <authorList>
            <consortium name="Ensembl"/>
        </authorList>
    </citation>
    <scope>IDENTIFICATION</scope>
</reference>
<dbReference type="GO" id="GO:0005737">
    <property type="term" value="C:cytoplasm"/>
    <property type="evidence" value="ECO:0007669"/>
    <property type="project" value="TreeGrafter"/>
</dbReference>
<accession>A0A8C5KIF1</accession>
<evidence type="ECO:0000313" key="5">
    <source>
        <dbReference type="Ensembl" id="ENSJJAP00000009492.1"/>
    </source>
</evidence>
<dbReference type="Proteomes" id="UP000694385">
    <property type="component" value="Unassembled WGS sequence"/>
</dbReference>
<dbReference type="GeneTree" id="ENSGT00390000009517"/>
<dbReference type="SUPFAM" id="SSF103107">
    <property type="entry name" value="Hypothetical protein c14orf129, hspc210"/>
    <property type="match status" value="1"/>
</dbReference>
<proteinExistence type="inferred from homology"/>
<comment type="subunit">
    <text evidence="2">Forms a complex composed of PRKAR2A or PRKAR2B, GSK3B and GSKIP through GSKIP interaction; facilitates PKA-induced phosphorylation of GSK3B leading to GSK3B inactivation; recruits DNM1L through GSK3B for PKA-mediated phosphorylation of DNM1L; promotes beta-catenin degradation through GSK3B-induced phosphorylation of beta-catenin; stabilizes beta-catenin and enhances Wnt-induced signaling through PKA-induced phosphorylation of beta-catenin. Interacts with GSK3B; induces GSK3B-mediated phosphorylation of GSKIP and inhibits GSK3B kinase activity.</text>
</comment>
<feature type="domain" description="GSKIP" evidence="4">
    <location>
        <begin position="33"/>
        <end position="120"/>
    </location>
</feature>
<feature type="region of interest" description="Disordered" evidence="3">
    <location>
        <begin position="1"/>
        <end position="25"/>
    </location>
</feature>
<dbReference type="InterPro" id="IPR023231">
    <property type="entry name" value="GSKIP_dom_sf"/>
</dbReference>
<dbReference type="OMA" id="TREENHY"/>
<name>A0A8C5KIF1_JACJA</name>
<dbReference type="GO" id="GO:0060828">
    <property type="term" value="P:regulation of canonical Wnt signaling pathway"/>
    <property type="evidence" value="ECO:0007669"/>
    <property type="project" value="InterPro"/>
</dbReference>